<dbReference type="EMBL" id="CAUOFW020006280">
    <property type="protein sequence ID" value="CAK9174046.1"/>
    <property type="molecule type" value="Genomic_DNA"/>
</dbReference>
<organism evidence="2 3">
    <name type="scientific">Ilex paraguariensis</name>
    <name type="common">yerba mate</name>
    <dbReference type="NCBI Taxonomy" id="185542"/>
    <lineage>
        <taxon>Eukaryota</taxon>
        <taxon>Viridiplantae</taxon>
        <taxon>Streptophyta</taxon>
        <taxon>Embryophyta</taxon>
        <taxon>Tracheophyta</taxon>
        <taxon>Spermatophyta</taxon>
        <taxon>Magnoliopsida</taxon>
        <taxon>eudicotyledons</taxon>
        <taxon>Gunneridae</taxon>
        <taxon>Pentapetalae</taxon>
        <taxon>asterids</taxon>
        <taxon>campanulids</taxon>
        <taxon>Aquifoliales</taxon>
        <taxon>Aquifoliaceae</taxon>
        <taxon>Ilex</taxon>
    </lineage>
</organism>
<evidence type="ECO:0000256" key="1">
    <source>
        <dbReference type="SAM" id="MobiDB-lite"/>
    </source>
</evidence>
<protein>
    <submittedName>
        <fullName evidence="2">Uncharacterized protein</fullName>
    </submittedName>
</protein>
<keyword evidence="3" id="KW-1185">Reference proteome</keyword>
<feature type="compositionally biased region" description="Polar residues" evidence="1">
    <location>
        <begin position="29"/>
        <end position="42"/>
    </location>
</feature>
<feature type="compositionally biased region" description="Polar residues" evidence="1">
    <location>
        <begin position="92"/>
        <end position="107"/>
    </location>
</feature>
<reference evidence="2 3" key="1">
    <citation type="submission" date="2024-02" db="EMBL/GenBank/DDBJ databases">
        <authorList>
            <person name="Vignale AGUSTIN F."/>
            <person name="Sosa J E."/>
            <person name="Modenutti C."/>
        </authorList>
    </citation>
    <scope>NUCLEOTIDE SEQUENCE [LARGE SCALE GENOMIC DNA]</scope>
</reference>
<name>A0ABC8U4U4_9AQUA</name>
<feature type="region of interest" description="Disordered" evidence="1">
    <location>
        <begin position="1"/>
        <end position="53"/>
    </location>
</feature>
<sequence>MLSEDSQDKQNVIGGQPEDGQEEIETLLEDNQTSSKDNQVGQNVAEGRPEGHWRVGRVGQNFIRGLPKSCQITVRGCRMMVRRRSEHRPRTTETSSSDSGAGLNVTG</sequence>
<accession>A0ABC8U4U4</accession>
<feature type="region of interest" description="Disordered" evidence="1">
    <location>
        <begin position="81"/>
        <end position="107"/>
    </location>
</feature>
<dbReference type="AlphaFoldDB" id="A0ABC8U4U4"/>
<evidence type="ECO:0000313" key="2">
    <source>
        <dbReference type="EMBL" id="CAK9174046.1"/>
    </source>
</evidence>
<feature type="compositionally biased region" description="Acidic residues" evidence="1">
    <location>
        <begin position="19"/>
        <end position="28"/>
    </location>
</feature>
<comment type="caution">
    <text evidence="2">The sequence shown here is derived from an EMBL/GenBank/DDBJ whole genome shotgun (WGS) entry which is preliminary data.</text>
</comment>
<evidence type="ECO:0000313" key="3">
    <source>
        <dbReference type="Proteomes" id="UP001642360"/>
    </source>
</evidence>
<gene>
    <name evidence="2" type="ORF">ILEXP_LOCUS43786</name>
</gene>
<proteinExistence type="predicted"/>
<dbReference type="Proteomes" id="UP001642360">
    <property type="component" value="Unassembled WGS sequence"/>
</dbReference>